<dbReference type="NCBIfam" id="TIGR01213">
    <property type="entry name" value="pseudo_Pus10arc"/>
    <property type="match status" value="1"/>
</dbReference>
<evidence type="ECO:0000313" key="11">
    <source>
        <dbReference type="Proteomes" id="UP000762676"/>
    </source>
</evidence>
<dbReference type="GO" id="GO:0160148">
    <property type="term" value="F:tRNA pseudouridine(55) synthase activity"/>
    <property type="evidence" value="ECO:0007669"/>
    <property type="project" value="UniProtKB-EC"/>
</dbReference>
<feature type="domain" description="Pus10-like C-terminal" evidence="9">
    <location>
        <begin position="251"/>
        <end position="482"/>
    </location>
</feature>
<keyword evidence="11" id="KW-1185">Reference proteome</keyword>
<evidence type="ECO:0000259" key="9">
    <source>
        <dbReference type="Pfam" id="PF21238"/>
    </source>
</evidence>
<dbReference type="AlphaFoldDB" id="A0AAV4J2T9"/>
<proteinExistence type="inferred from homology"/>
<name>A0AAV4J2T9_9GAST</name>
<dbReference type="InterPro" id="IPR048742">
    <property type="entry name" value="Pus10_N_euk"/>
</dbReference>
<evidence type="ECO:0000256" key="5">
    <source>
        <dbReference type="ARBA" id="ARBA00075270"/>
    </source>
</evidence>
<dbReference type="Pfam" id="PF21237">
    <property type="entry name" value="Pus10_N_euk"/>
    <property type="match status" value="1"/>
</dbReference>
<evidence type="ECO:0000256" key="1">
    <source>
        <dbReference type="ARBA" id="ARBA00009652"/>
    </source>
</evidence>
<evidence type="ECO:0000256" key="4">
    <source>
        <dbReference type="ARBA" id="ARBA00023235"/>
    </source>
</evidence>
<gene>
    <name evidence="10" type="ORF">ElyMa_006813000</name>
</gene>
<dbReference type="GO" id="GO:0031119">
    <property type="term" value="P:tRNA pseudouridine synthesis"/>
    <property type="evidence" value="ECO:0007669"/>
    <property type="project" value="TreeGrafter"/>
</dbReference>
<dbReference type="Proteomes" id="UP000762676">
    <property type="component" value="Unassembled WGS sequence"/>
</dbReference>
<dbReference type="InterPro" id="IPR020103">
    <property type="entry name" value="PsdUridine_synth_cat_dom_sf"/>
</dbReference>
<dbReference type="Pfam" id="PF21238">
    <property type="entry name" value="Pus10_C"/>
    <property type="match status" value="1"/>
</dbReference>
<dbReference type="EMBL" id="BMAT01013642">
    <property type="protein sequence ID" value="GFS17072.1"/>
    <property type="molecule type" value="Genomic_DNA"/>
</dbReference>
<dbReference type="Gene3D" id="3.30.70.3190">
    <property type="match status" value="1"/>
</dbReference>
<dbReference type="PANTHER" id="PTHR21568">
    <property type="entry name" value="TRNA PSEUDOURIDINE SYNTHASE PUS10"/>
    <property type="match status" value="1"/>
</dbReference>
<evidence type="ECO:0000259" key="8">
    <source>
        <dbReference type="Pfam" id="PF21237"/>
    </source>
</evidence>
<keyword evidence="4" id="KW-0413">Isomerase</keyword>
<sequence>METFEFFTSSLEECKQIAAALVEVGCCAKCLLRFLGESKSSSYKVSYQRVFDELVPDKNSTFGLMQDCPCPSCLGILQKYADDAFLIKILQKVQEDAYEFSDYQCSLILPVCIGIRQRALYVFLKNKFGDLYSIQEDNLPTVKDVWKWSCGFKVGELLSAQFQSKSAFDIRMTFTYPESDKECLFLLDTFPDVFKKRKQRKYAFETFTRANVAKALDDMSDSKFEDCTSCPPSVPVVECSCEISCTHEPVFVAGRYQKYSRVLSQTPWIVEGKRVMEGSVEELICEQILSTFKPSDHRFSSSGREDVDVRMLGDGRPFIVELIDPHCVIFSKQDMSLLQQKINMSSKDVQVRDLQIVSREDTSILKDGEISKTKCYSAECWCERPLTETDLIKLAGIKDLALQQKTPLRVLHRRTAATRERLIHTLSAEVLSSNLFQLHLNTQAGTYIKEFVHSDFGRTTPSLGELLGAECDIINLDVESVDVDWPPRIDEIEKSDGKAAIDAINHKLAENNEQLKDKT</sequence>
<evidence type="ECO:0000256" key="2">
    <source>
        <dbReference type="ARBA" id="ARBA00012787"/>
    </source>
</evidence>
<dbReference type="InterPro" id="IPR039894">
    <property type="entry name" value="Pus10-like"/>
</dbReference>
<accession>A0AAV4J2T9</accession>
<dbReference type="PANTHER" id="PTHR21568:SF0">
    <property type="entry name" value="TRNA PSEUDOURIDINE SYNTHASE PUS10"/>
    <property type="match status" value="1"/>
</dbReference>
<evidence type="ECO:0000313" key="10">
    <source>
        <dbReference type="EMBL" id="GFS17072.1"/>
    </source>
</evidence>
<reference evidence="10 11" key="1">
    <citation type="journal article" date="2021" name="Elife">
        <title>Chloroplast acquisition without the gene transfer in kleptoplastic sea slugs, Plakobranchus ocellatus.</title>
        <authorList>
            <person name="Maeda T."/>
            <person name="Takahashi S."/>
            <person name="Yoshida T."/>
            <person name="Shimamura S."/>
            <person name="Takaki Y."/>
            <person name="Nagai Y."/>
            <person name="Toyoda A."/>
            <person name="Suzuki Y."/>
            <person name="Arimoto A."/>
            <person name="Ishii H."/>
            <person name="Satoh N."/>
            <person name="Nishiyama T."/>
            <person name="Hasebe M."/>
            <person name="Maruyama T."/>
            <person name="Minagawa J."/>
            <person name="Obokata J."/>
            <person name="Shigenobu S."/>
        </authorList>
    </citation>
    <scope>NUCLEOTIDE SEQUENCE [LARGE SCALE GENOMIC DNA]</scope>
</reference>
<dbReference type="FunFam" id="3.30.70.2510:FF:000001">
    <property type="entry name" value="tRNA pseudouridine synthase Pus10"/>
    <property type="match status" value="1"/>
</dbReference>
<dbReference type="FunFam" id="3.30.70.3190:FF:000001">
    <property type="entry name" value="tRNA pseudouridine synthase Pus10"/>
    <property type="match status" value="1"/>
</dbReference>
<comment type="caution">
    <text evidence="10">The sequence shown here is derived from an EMBL/GenBank/DDBJ whole genome shotgun (WGS) entry which is preliminary data.</text>
</comment>
<evidence type="ECO:0000256" key="6">
    <source>
        <dbReference type="ARBA" id="ARBA00079393"/>
    </source>
</evidence>
<dbReference type="GO" id="GO:0003723">
    <property type="term" value="F:RNA binding"/>
    <property type="evidence" value="ECO:0007669"/>
    <property type="project" value="InterPro"/>
</dbReference>
<evidence type="ECO:0000256" key="3">
    <source>
        <dbReference type="ARBA" id="ARBA00022694"/>
    </source>
</evidence>
<organism evidence="10 11">
    <name type="scientific">Elysia marginata</name>
    <dbReference type="NCBI Taxonomy" id="1093978"/>
    <lineage>
        <taxon>Eukaryota</taxon>
        <taxon>Metazoa</taxon>
        <taxon>Spiralia</taxon>
        <taxon>Lophotrochozoa</taxon>
        <taxon>Mollusca</taxon>
        <taxon>Gastropoda</taxon>
        <taxon>Heterobranchia</taxon>
        <taxon>Euthyneura</taxon>
        <taxon>Panpulmonata</taxon>
        <taxon>Sacoglossa</taxon>
        <taxon>Placobranchoidea</taxon>
        <taxon>Plakobranchidae</taxon>
        <taxon>Elysia</taxon>
    </lineage>
</organism>
<keyword evidence="3" id="KW-0819">tRNA processing</keyword>
<comment type="similarity">
    <text evidence="1">Belongs to the pseudouridine synthase Pus10 family.</text>
</comment>
<feature type="domain" description="Pus10 N-terminal eukaryotes" evidence="8">
    <location>
        <begin position="70"/>
        <end position="245"/>
    </location>
</feature>
<dbReference type="Gene3D" id="3.30.70.2510">
    <property type="match status" value="1"/>
</dbReference>
<dbReference type="SUPFAM" id="SSF55120">
    <property type="entry name" value="Pseudouridine synthase"/>
    <property type="match status" value="1"/>
</dbReference>
<evidence type="ECO:0000256" key="7">
    <source>
        <dbReference type="ARBA" id="ARBA00083669"/>
    </source>
</evidence>
<dbReference type="InterPro" id="IPR048741">
    <property type="entry name" value="Pus10-like_C"/>
</dbReference>
<dbReference type="Gene3D" id="1.10.10.2050">
    <property type="match status" value="1"/>
</dbReference>
<dbReference type="EC" id="5.4.99.25" evidence="2"/>
<protein>
    <recommendedName>
        <fullName evidence="2">tRNA pseudouridine(55) synthase</fullName>
        <ecNumber evidence="2">5.4.99.25</ecNumber>
    </recommendedName>
    <alternativeName>
        <fullName evidence="7">tRNA pseudouridine 55 synthase</fullName>
    </alternativeName>
    <alternativeName>
        <fullName evidence="5">tRNA pseudouridylate synthase</fullName>
    </alternativeName>
    <alternativeName>
        <fullName evidence="6">tRNA-uridine isomerase</fullName>
    </alternativeName>
</protein>